<dbReference type="CTD" id="81857"/>
<feature type="compositionally biased region" description="Pro residues" evidence="9">
    <location>
        <begin position="233"/>
        <end position="245"/>
    </location>
</feature>
<feature type="region of interest" description="Disordered" evidence="9">
    <location>
        <begin position="593"/>
        <end position="620"/>
    </location>
</feature>
<evidence type="ECO:0000256" key="8">
    <source>
        <dbReference type="RuleBase" id="RU369088"/>
    </source>
</evidence>
<dbReference type="PANTHER" id="PTHR12433">
    <property type="entry name" value="MEDIATOR OF RNA POLYMERASE II TRANSCRIPTION SUBUNIT 25"/>
    <property type="match status" value="1"/>
</dbReference>
<feature type="compositionally biased region" description="Polar residues" evidence="9">
    <location>
        <begin position="593"/>
        <end position="603"/>
    </location>
</feature>
<feature type="region of interest" description="Disordered" evidence="9">
    <location>
        <begin position="228"/>
        <end position="269"/>
    </location>
</feature>
<evidence type="ECO:0000256" key="7">
    <source>
        <dbReference type="ARBA" id="ARBA00023242"/>
    </source>
</evidence>
<feature type="compositionally biased region" description="Low complexity" evidence="9">
    <location>
        <begin position="605"/>
        <end position="620"/>
    </location>
</feature>
<evidence type="ECO:0000256" key="3">
    <source>
        <dbReference type="ARBA" id="ARBA00019694"/>
    </source>
</evidence>
<comment type="subunit">
    <text evidence="8">Component of the Mediator complex.</text>
</comment>
<evidence type="ECO:0000256" key="5">
    <source>
        <dbReference type="ARBA" id="ARBA00023159"/>
    </source>
</evidence>
<keyword evidence="5" id="KW-0010">Activator</keyword>
<reference evidence="12" key="1">
    <citation type="submission" date="2025-08" db="UniProtKB">
        <authorList>
            <consortium name="RefSeq"/>
        </authorList>
    </citation>
    <scope>IDENTIFICATION</scope>
    <source>
        <tissue evidence="12">Muscle</tissue>
    </source>
</reference>
<evidence type="ECO:0000259" key="10">
    <source>
        <dbReference type="PROSITE" id="PS50234"/>
    </source>
</evidence>
<keyword evidence="4 8" id="KW-0805">Transcription regulation</keyword>
<name>A0A6I9MKX9_9TELE</name>
<evidence type="ECO:0000313" key="12">
    <source>
        <dbReference type="RefSeq" id="XP_010767004.1"/>
    </source>
</evidence>
<comment type="subcellular location">
    <subcellularLocation>
        <location evidence="1 8">Nucleus</location>
    </subcellularLocation>
</comment>
<dbReference type="Pfam" id="PF11232">
    <property type="entry name" value="Med25"/>
    <property type="match status" value="1"/>
</dbReference>
<evidence type="ECO:0000256" key="9">
    <source>
        <dbReference type="SAM" id="MobiDB-lite"/>
    </source>
</evidence>
<dbReference type="GO" id="GO:0016592">
    <property type="term" value="C:mediator complex"/>
    <property type="evidence" value="ECO:0007669"/>
    <property type="project" value="UniProtKB-UniRule"/>
</dbReference>
<evidence type="ECO:0000256" key="4">
    <source>
        <dbReference type="ARBA" id="ARBA00023015"/>
    </source>
</evidence>
<dbReference type="PANTHER" id="PTHR12433:SF11">
    <property type="entry name" value="MEDIATOR OF RNA POLYMERASE II TRANSCRIPTION SUBUNIT 25"/>
    <property type="match status" value="1"/>
</dbReference>
<dbReference type="InterPro" id="IPR021419">
    <property type="entry name" value="Mediator_Med25_VWA"/>
</dbReference>
<gene>
    <name evidence="12" type="primary">med25</name>
</gene>
<keyword evidence="7 8" id="KW-0539">Nucleus</keyword>
<dbReference type="InterPro" id="IPR002035">
    <property type="entry name" value="VWF_A"/>
</dbReference>
<protein>
    <recommendedName>
        <fullName evidence="3 8">Mediator of RNA polymerase II transcription subunit 25</fullName>
    </recommendedName>
</protein>
<organism evidence="11 12">
    <name type="scientific">Notothenia coriiceps</name>
    <name type="common">black rockcod</name>
    <dbReference type="NCBI Taxonomy" id="8208"/>
    <lineage>
        <taxon>Eukaryota</taxon>
        <taxon>Metazoa</taxon>
        <taxon>Chordata</taxon>
        <taxon>Craniata</taxon>
        <taxon>Vertebrata</taxon>
        <taxon>Euteleostomi</taxon>
        <taxon>Actinopterygii</taxon>
        <taxon>Neopterygii</taxon>
        <taxon>Teleostei</taxon>
        <taxon>Neoteleostei</taxon>
        <taxon>Acanthomorphata</taxon>
        <taxon>Eupercaria</taxon>
        <taxon>Perciformes</taxon>
        <taxon>Notothenioidei</taxon>
        <taxon>Nototheniidae</taxon>
        <taxon>Notothenia</taxon>
    </lineage>
</organism>
<keyword evidence="11" id="KW-1185">Reference proteome</keyword>
<dbReference type="FunFam" id="2.40.290.30:FF:000001">
    <property type="entry name" value="Mediator of RNA polymerase II transcription subunit 25"/>
    <property type="match status" value="1"/>
</dbReference>
<dbReference type="Proteomes" id="UP000504611">
    <property type="component" value="Unplaced"/>
</dbReference>
<dbReference type="GO" id="GO:0005667">
    <property type="term" value="C:transcription regulator complex"/>
    <property type="evidence" value="ECO:0007669"/>
    <property type="project" value="UniProtKB-UniRule"/>
</dbReference>
<accession>A0A6I9MKX9</accession>
<keyword evidence="6 8" id="KW-0804">Transcription</keyword>
<dbReference type="Gene3D" id="3.40.50.410">
    <property type="entry name" value="von Willebrand factor, type A domain"/>
    <property type="match status" value="1"/>
</dbReference>
<dbReference type="InterPro" id="IPR036465">
    <property type="entry name" value="vWFA_dom_sf"/>
</dbReference>
<feature type="compositionally biased region" description="Low complexity" evidence="9">
    <location>
        <begin position="333"/>
        <end position="343"/>
    </location>
</feature>
<dbReference type="SUPFAM" id="SSF53300">
    <property type="entry name" value="vWA-like"/>
    <property type="match status" value="1"/>
</dbReference>
<sequence length="720" mass="77110">MEPSTKPGTNQVADVVFVIEGTANLGPYFESLRKNYILPAIEYFNGGPPAETDFGGDYGGTQYGLVVFNTVDCAPESYVQCHAPTSSAFEFVSWIDSIQFMGGGAESCSLIAEGLSVALQLFDDFKKMREQIGQTHKVCVLLCNSPPYLLPAVESVSYTGCTADNLVKIIRDRGIHFSVVAPRKLPALRSLFERASPVGGAGDPHPDYSQDPFHMVLVRGISLPVSSGGGPGPLKPVLPPQPLAPSQPLGGASQPPPPINPTHPYQNPTPMTAAQVAAQMAVEAANNQKSRFPGMVNQGPPFAQQPTLPSVAGVKLNVPSIATVTTSTLPMMPQQQVPPNQQQPVPPPGQPQLPQAPPQQQPPVNQPIVPSAQPNMPGVSVPQGNSNPIGQQQSVANKIVAWTGVLEWQEKPKAASMDSTTKLTRSLPCQVHVNQGENLNTEQWPQKLIMQLIPQQLLTTLGHLFRNSRMVQFLFTNKDMESLKGLYRIMANGFAGCVHFPHTTSPCEVRVLMLLYSSKKRIFMGLIPNDQSGFVNGIRQVITNHKQVQQHRALGGAGPMQPGQVAPNQNFLNRPPGPIPVSHGNVQQQMAMRATGPTNQQPSVGGAPPNQVAQGGQAQAQGPILRLSNPGANPQLRSLLLNQQQPQGGVSHMQGMMSHQGLGQQLVHPTPGGGTQMQSQWRQPLPGQMLMSGGQRGAAPQPGMPLVSSAMDDEILMDLI</sequence>
<dbReference type="Gene3D" id="2.40.290.30">
    <property type="entry name" value="Mediator complex subunit 25, ACID domain"/>
    <property type="match status" value="1"/>
</dbReference>
<evidence type="ECO:0000313" key="11">
    <source>
        <dbReference type="Proteomes" id="UP000504611"/>
    </source>
</evidence>
<evidence type="ECO:0000256" key="2">
    <source>
        <dbReference type="ARBA" id="ARBA00009102"/>
    </source>
</evidence>
<dbReference type="Pfam" id="PF11265">
    <property type="entry name" value="Med25_VWA"/>
    <property type="match status" value="1"/>
</dbReference>
<feature type="compositionally biased region" description="Pro residues" evidence="9">
    <location>
        <begin position="344"/>
        <end position="365"/>
    </location>
</feature>
<dbReference type="RefSeq" id="XP_010767004.1">
    <property type="nucleotide sequence ID" value="XM_010768702.1"/>
</dbReference>
<feature type="region of interest" description="Disordered" evidence="9">
    <location>
        <begin position="331"/>
        <end position="385"/>
    </location>
</feature>
<dbReference type="GO" id="GO:0045944">
    <property type="term" value="P:positive regulation of transcription by RNA polymerase II"/>
    <property type="evidence" value="ECO:0007669"/>
    <property type="project" value="TreeGrafter"/>
</dbReference>
<dbReference type="InterPro" id="IPR021394">
    <property type="entry name" value="Med25_PTOV"/>
</dbReference>
<dbReference type="OrthoDB" id="7690434at2759"/>
<evidence type="ECO:0000256" key="6">
    <source>
        <dbReference type="ARBA" id="ARBA00023163"/>
    </source>
</evidence>
<comment type="function">
    <text evidence="8">Component of the Mediator complex, a coactivator involved in the regulated transcription of nearly all RNA polymerase II-dependent genes. Mediator functions as a bridge to convey information from gene-specific regulatory proteins to the basal RNA polymerase II transcription machinery. Mediator is recruited to promoters by direct interactions with regulatory proteins and serves as a scaffold for the assembly of a functional preinitiation complex with RNA polymerase II and the general transcription factors.</text>
</comment>
<comment type="similarity">
    <text evidence="2 8">Belongs to the Mediator complex subunit 25 family.</text>
</comment>
<dbReference type="PROSITE" id="PS50234">
    <property type="entry name" value="VWFA"/>
    <property type="match status" value="1"/>
</dbReference>
<dbReference type="AlphaFoldDB" id="A0A6I9MKX9"/>
<feature type="domain" description="VWFA" evidence="10">
    <location>
        <begin position="14"/>
        <end position="181"/>
    </location>
</feature>
<evidence type="ECO:0000256" key="1">
    <source>
        <dbReference type="ARBA" id="ARBA00004123"/>
    </source>
</evidence>
<dbReference type="InterPro" id="IPR038196">
    <property type="entry name" value="Med25_PTOV_sf"/>
</dbReference>
<proteinExistence type="inferred from homology"/>